<comment type="caution">
    <text evidence="6">The sequence shown here is derived from an EMBL/GenBank/DDBJ whole genome shotgun (WGS) entry which is preliminary data.</text>
</comment>
<dbReference type="Proteomes" id="UP001219518">
    <property type="component" value="Unassembled WGS sequence"/>
</dbReference>
<dbReference type="PROSITE" id="PS50255">
    <property type="entry name" value="CYTOCHROME_B5_2"/>
    <property type="match status" value="1"/>
</dbReference>
<reference evidence="6" key="2">
    <citation type="journal article" date="2023" name="BMC Genomics">
        <title>Pest status, molecular evolution, and epigenetic factors derived from the genome assembly of Frankliniella fusca, a thysanopteran phytovirus vector.</title>
        <authorList>
            <person name="Catto M.A."/>
            <person name="Labadie P.E."/>
            <person name="Jacobson A.L."/>
            <person name="Kennedy G.G."/>
            <person name="Srinivasan R."/>
            <person name="Hunt B.G."/>
        </authorList>
    </citation>
    <scope>NUCLEOTIDE SEQUENCE</scope>
    <source>
        <strain evidence="6">PL_HMW_Pooled</strain>
    </source>
</reference>
<dbReference type="Pfam" id="PF00173">
    <property type="entry name" value="Cyt-b5"/>
    <property type="match status" value="1"/>
</dbReference>
<evidence type="ECO:0000256" key="1">
    <source>
        <dbReference type="ARBA" id="ARBA00022617"/>
    </source>
</evidence>
<dbReference type="AlphaFoldDB" id="A0AAE1LEV8"/>
<protein>
    <submittedName>
        <fullName evidence="6">Cytochrome b5</fullName>
    </submittedName>
</protein>
<reference evidence="6" key="1">
    <citation type="submission" date="2021-07" db="EMBL/GenBank/DDBJ databases">
        <authorList>
            <person name="Catto M.A."/>
            <person name="Jacobson A."/>
            <person name="Kennedy G."/>
            <person name="Labadie P."/>
            <person name="Hunt B.G."/>
            <person name="Srinivasan R."/>
        </authorList>
    </citation>
    <scope>NUCLEOTIDE SEQUENCE</scope>
    <source>
        <strain evidence="6">PL_HMW_Pooled</strain>
        <tissue evidence="6">Head</tissue>
    </source>
</reference>
<dbReference type="Gene3D" id="3.10.120.10">
    <property type="entry name" value="Cytochrome b5-like heme/steroid binding domain"/>
    <property type="match status" value="1"/>
</dbReference>
<dbReference type="SMART" id="SM01117">
    <property type="entry name" value="Cyt-b5"/>
    <property type="match status" value="1"/>
</dbReference>
<evidence type="ECO:0000256" key="3">
    <source>
        <dbReference type="ARBA" id="ARBA00023004"/>
    </source>
</evidence>
<dbReference type="PRINTS" id="PR00363">
    <property type="entry name" value="CYTOCHROMEB5"/>
</dbReference>
<dbReference type="PANTHER" id="PTHR19359">
    <property type="entry name" value="CYTOCHROME B5"/>
    <property type="match status" value="1"/>
</dbReference>
<dbReference type="PANTHER" id="PTHR19359:SF41">
    <property type="entry name" value="GEO08203P1"/>
    <property type="match status" value="1"/>
</dbReference>
<feature type="domain" description="Cytochrome b5 heme-binding" evidence="5">
    <location>
        <begin position="26"/>
        <end position="102"/>
    </location>
</feature>
<accession>A0AAE1LEV8</accession>
<organism evidence="6 7">
    <name type="scientific">Frankliniella fusca</name>
    <dbReference type="NCBI Taxonomy" id="407009"/>
    <lineage>
        <taxon>Eukaryota</taxon>
        <taxon>Metazoa</taxon>
        <taxon>Ecdysozoa</taxon>
        <taxon>Arthropoda</taxon>
        <taxon>Hexapoda</taxon>
        <taxon>Insecta</taxon>
        <taxon>Pterygota</taxon>
        <taxon>Neoptera</taxon>
        <taxon>Paraneoptera</taxon>
        <taxon>Thysanoptera</taxon>
        <taxon>Terebrantia</taxon>
        <taxon>Thripoidea</taxon>
        <taxon>Thripidae</taxon>
        <taxon>Frankliniella</taxon>
    </lineage>
</organism>
<dbReference type="GO" id="GO:0016020">
    <property type="term" value="C:membrane"/>
    <property type="evidence" value="ECO:0007669"/>
    <property type="project" value="TreeGrafter"/>
</dbReference>
<keyword evidence="2" id="KW-0479">Metal-binding</keyword>
<gene>
    <name evidence="6" type="ORF">KUF71_024705</name>
</gene>
<comment type="similarity">
    <text evidence="4">Belongs to the cytochrome b5 family.</text>
</comment>
<keyword evidence="3" id="KW-0408">Iron</keyword>
<proteinExistence type="inferred from homology"/>
<evidence type="ECO:0000313" key="7">
    <source>
        <dbReference type="Proteomes" id="UP001219518"/>
    </source>
</evidence>
<dbReference type="InterPro" id="IPR036400">
    <property type="entry name" value="Cyt_B5-like_heme/steroid_sf"/>
</dbReference>
<evidence type="ECO:0000313" key="6">
    <source>
        <dbReference type="EMBL" id="KAK3915562.1"/>
    </source>
</evidence>
<evidence type="ECO:0000256" key="4">
    <source>
        <dbReference type="ARBA" id="ARBA00038168"/>
    </source>
</evidence>
<dbReference type="SUPFAM" id="SSF55856">
    <property type="entry name" value="Cytochrome b5-like heme/steroid binding domain"/>
    <property type="match status" value="1"/>
</dbReference>
<dbReference type="GO" id="GO:0020037">
    <property type="term" value="F:heme binding"/>
    <property type="evidence" value="ECO:0007669"/>
    <property type="project" value="TreeGrafter"/>
</dbReference>
<dbReference type="InterPro" id="IPR001199">
    <property type="entry name" value="Cyt_B5-like_heme/steroid-bd"/>
</dbReference>
<sequence>MDLERNSASPDINIIERMKDMEDGSQRVIPLSVVSLHDSPGDCWVVVYDRVYDITPMLHEHPGGMEILLENAGRDASLAFQGVGHSRAALAALKAFQVGVLPDDERIFNQRPGHLRVARQPSSAALLYTP</sequence>
<dbReference type="InterPro" id="IPR050668">
    <property type="entry name" value="Cytochrome_b5"/>
</dbReference>
<evidence type="ECO:0000259" key="5">
    <source>
        <dbReference type="PROSITE" id="PS50255"/>
    </source>
</evidence>
<dbReference type="GO" id="GO:0046872">
    <property type="term" value="F:metal ion binding"/>
    <property type="evidence" value="ECO:0007669"/>
    <property type="project" value="UniProtKB-KW"/>
</dbReference>
<keyword evidence="1" id="KW-0349">Heme</keyword>
<name>A0AAE1LEV8_9NEOP</name>
<evidence type="ECO:0000256" key="2">
    <source>
        <dbReference type="ARBA" id="ARBA00022723"/>
    </source>
</evidence>
<keyword evidence="7" id="KW-1185">Reference proteome</keyword>
<dbReference type="EMBL" id="JAHWGI010000441">
    <property type="protein sequence ID" value="KAK3915562.1"/>
    <property type="molecule type" value="Genomic_DNA"/>
</dbReference>